<dbReference type="AlphaFoldDB" id="A0A852X330"/>
<feature type="transmembrane region" description="Helical" evidence="1">
    <location>
        <begin position="296"/>
        <end position="316"/>
    </location>
</feature>
<feature type="transmembrane region" description="Helical" evidence="1">
    <location>
        <begin position="180"/>
        <end position="210"/>
    </location>
</feature>
<organism evidence="2 3">
    <name type="scientific">Janibacter alkaliphilus</name>
    <dbReference type="NCBI Taxonomy" id="1069963"/>
    <lineage>
        <taxon>Bacteria</taxon>
        <taxon>Bacillati</taxon>
        <taxon>Actinomycetota</taxon>
        <taxon>Actinomycetes</taxon>
        <taxon>Micrococcales</taxon>
        <taxon>Intrasporangiaceae</taxon>
        <taxon>Janibacter</taxon>
    </lineage>
</organism>
<comment type="caution">
    <text evidence="2">The sequence shown here is derived from an EMBL/GenBank/DDBJ whole genome shotgun (WGS) entry which is preliminary data.</text>
</comment>
<evidence type="ECO:0000313" key="2">
    <source>
        <dbReference type="EMBL" id="NYG36838.1"/>
    </source>
</evidence>
<name>A0A852X330_9MICO</name>
<accession>A0A852X330</accession>
<dbReference type="PANTHER" id="PTHR37308">
    <property type="entry name" value="INTEGRAL MEMBRANE PROTEIN"/>
    <property type="match status" value="1"/>
</dbReference>
<protein>
    <submittedName>
        <fullName evidence="2">Putative membrane protein</fullName>
    </submittedName>
</protein>
<feature type="transmembrane region" description="Helical" evidence="1">
    <location>
        <begin position="124"/>
        <end position="142"/>
    </location>
</feature>
<proteinExistence type="predicted"/>
<reference evidence="2 3" key="1">
    <citation type="submission" date="2020-07" db="EMBL/GenBank/DDBJ databases">
        <title>Sequencing the genomes of 1000 actinobacteria strains.</title>
        <authorList>
            <person name="Klenk H.-P."/>
        </authorList>
    </citation>
    <scope>NUCLEOTIDE SEQUENCE [LARGE SCALE GENOMIC DNA]</scope>
    <source>
        <strain evidence="2 3">DSM 24723</strain>
    </source>
</reference>
<evidence type="ECO:0000313" key="3">
    <source>
        <dbReference type="Proteomes" id="UP000592181"/>
    </source>
</evidence>
<keyword evidence="1" id="KW-1133">Transmembrane helix</keyword>
<dbReference type="PANTHER" id="PTHR37308:SF1">
    <property type="entry name" value="POLYPRENYL-PHOSPHATE TRANSPORTER"/>
    <property type="match status" value="1"/>
</dbReference>
<dbReference type="Proteomes" id="UP000592181">
    <property type="component" value="Unassembled WGS sequence"/>
</dbReference>
<keyword evidence="1" id="KW-0812">Transmembrane</keyword>
<dbReference type="RefSeq" id="WP_179462287.1">
    <property type="nucleotide sequence ID" value="NZ_JACBZX010000001.1"/>
</dbReference>
<feature type="transmembrane region" description="Helical" evidence="1">
    <location>
        <begin position="90"/>
        <end position="112"/>
    </location>
</feature>
<sequence length="326" mass="33996">MQQTTDGPAPTEALASRRPRRLLPLDLLRGFLIGMAELVPGVSGGTVALVTGVYDELIDSASHAIAALRRLVTGPDRLASARVELRRTSWWLVIPVLVGMATAVLTMAGVLSSFVSDHPEHARGLFFGLVAVSVIVPLRMLPHATRPAWVDGLIVAAAAVTAFVMTGLAGGGSESDPPMIVVFLAAAVAICALVVPGVSGSFFLLAIGLYTATLDAVDSRDLGYIAVFGLGAIVGLASFVKILDWLLTTHRRTTLLVMTGLMLGSLRALWPWQTSTEDASGEAHGPGSLLAPVDPVPGPLLLMALGALVVAVMIWVESRSSAPSDD</sequence>
<feature type="transmembrane region" description="Helical" evidence="1">
    <location>
        <begin position="148"/>
        <end position="168"/>
    </location>
</feature>
<keyword evidence="1" id="KW-0472">Membrane</keyword>
<dbReference type="InterPro" id="IPR007163">
    <property type="entry name" value="VCA0040-like"/>
</dbReference>
<gene>
    <name evidence="2" type="ORF">BJY28_001307</name>
</gene>
<dbReference type="EMBL" id="JACBZX010000001">
    <property type="protein sequence ID" value="NYG36838.1"/>
    <property type="molecule type" value="Genomic_DNA"/>
</dbReference>
<keyword evidence="3" id="KW-1185">Reference proteome</keyword>
<feature type="transmembrane region" description="Helical" evidence="1">
    <location>
        <begin position="222"/>
        <end position="243"/>
    </location>
</feature>
<dbReference type="Pfam" id="PF04018">
    <property type="entry name" value="VCA0040-like"/>
    <property type="match status" value="1"/>
</dbReference>
<evidence type="ECO:0000256" key="1">
    <source>
        <dbReference type="SAM" id="Phobius"/>
    </source>
</evidence>